<organism evidence="2 3">
    <name type="scientific">Lasius niger</name>
    <name type="common">Black garden ant</name>
    <dbReference type="NCBI Taxonomy" id="67767"/>
    <lineage>
        <taxon>Eukaryota</taxon>
        <taxon>Metazoa</taxon>
        <taxon>Ecdysozoa</taxon>
        <taxon>Arthropoda</taxon>
        <taxon>Hexapoda</taxon>
        <taxon>Insecta</taxon>
        <taxon>Pterygota</taxon>
        <taxon>Neoptera</taxon>
        <taxon>Endopterygota</taxon>
        <taxon>Hymenoptera</taxon>
        <taxon>Apocrita</taxon>
        <taxon>Aculeata</taxon>
        <taxon>Formicoidea</taxon>
        <taxon>Formicidae</taxon>
        <taxon>Formicinae</taxon>
        <taxon>Lasius</taxon>
        <taxon>Lasius</taxon>
    </lineage>
</organism>
<proteinExistence type="predicted"/>
<accession>A0A0J7KQA4</accession>
<protein>
    <submittedName>
        <fullName evidence="2">2-dehydro-3-deoxygluconokinase</fullName>
    </submittedName>
</protein>
<evidence type="ECO:0000313" key="2">
    <source>
        <dbReference type="EMBL" id="KMQ92429.1"/>
    </source>
</evidence>
<dbReference type="GO" id="GO:0016301">
    <property type="term" value="F:kinase activity"/>
    <property type="evidence" value="ECO:0007669"/>
    <property type="project" value="UniProtKB-KW"/>
</dbReference>
<name>A0A0J7KQA4_LASNI</name>
<feature type="region of interest" description="Disordered" evidence="1">
    <location>
        <begin position="1"/>
        <end position="33"/>
    </location>
</feature>
<dbReference type="EMBL" id="LBMM01004426">
    <property type="protein sequence ID" value="KMQ92429.1"/>
    <property type="molecule type" value="Genomic_DNA"/>
</dbReference>
<comment type="caution">
    <text evidence="2">The sequence shown here is derived from an EMBL/GenBank/DDBJ whole genome shotgun (WGS) entry which is preliminary data.</text>
</comment>
<keyword evidence="2" id="KW-0418">Kinase</keyword>
<evidence type="ECO:0000313" key="3">
    <source>
        <dbReference type="Proteomes" id="UP000036403"/>
    </source>
</evidence>
<reference evidence="2 3" key="1">
    <citation type="submission" date="2015-04" db="EMBL/GenBank/DDBJ databases">
        <title>Lasius niger genome sequencing.</title>
        <authorList>
            <person name="Konorov E.A."/>
            <person name="Nikitin M.A."/>
            <person name="Kirill M.V."/>
            <person name="Chang P."/>
        </authorList>
    </citation>
    <scope>NUCLEOTIDE SEQUENCE [LARGE SCALE GENOMIC DNA]</scope>
    <source>
        <tissue evidence="2">Whole</tissue>
    </source>
</reference>
<evidence type="ECO:0000256" key="1">
    <source>
        <dbReference type="SAM" id="MobiDB-lite"/>
    </source>
</evidence>
<sequence>MVAGENDHDGSRRHGSLAARNIRGRPRHGTGARTPTVHLAQARHVSQTLFPTKPDTSRSLEPILIPKLRVKLNRVFFPRYFFQASSVGSGFARQ</sequence>
<dbReference type="AlphaFoldDB" id="A0A0J7KQA4"/>
<dbReference type="Proteomes" id="UP000036403">
    <property type="component" value="Unassembled WGS sequence"/>
</dbReference>
<keyword evidence="2" id="KW-0808">Transferase</keyword>
<gene>
    <name evidence="2" type="ORF">RF55_7583</name>
</gene>
<feature type="compositionally biased region" description="Basic and acidic residues" evidence="1">
    <location>
        <begin position="1"/>
        <end position="12"/>
    </location>
</feature>
<keyword evidence="3" id="KW-1185">Reference proteome</keyword>
<dbReference type="PaxDb" id="67767-A0A0J7KQA4"/>